<reference evidence="2" key="1">
    <citation type="submission" date="2021-02" db="EMBL/GenBank/DDBJ databases">
        <title>Fulvivirga sp. S481 isolated from sea water.</title>
        <authorList>
            <person name="Bae S.S."/>
            <person name="Baek K."/>
        </authorList>
    </citation>
    <scope>NUCLEOTIDE SEQUENCE</scope>
    <source>
        <strain evidence="2">S481</strain>
    </source>
</reference>
<proteinExistence type="predicted"/>
<dbReference type="EMBL" id="CP070608">
    <property type="protein sequence ID" value="QSE96602.1"/>
    <property type="molecule type" value="Genomic_DNA"/>
</dbReference>
<dbReference type="KEGG" id="fuv:JR347_13485"/>
<feature type="domain" description="SnoaL-like" evidence="1">
    <location>
        <begin position="11"/>
        <end position="112"/>
    </location>
</feature>
<dbReference type="Gene3D" id="3.10.450.50">
    <property type="match status" value="1"/>
</dbReference>
<evidence type="ECO:0000259" key="1">
    <source>
        <dbReference type="Pfam" id="PF12680"/>
    </source>
</evidence>
<organism evidence="2 3">
    <name type="scientific">Fulvivirga lutea</name>
    <dbReference type="NCBI Taxonomy" id="2810512"/>
    <lineage>
        <taxon>Bacteria</taxon>
        <taxon>Pseudomonadati</taxon>
        <taxon>Bacteroidota</taxon>
        <taxon>Cytophagia</taxon>
        <taxon>Cytophagales</taxon>
        <taxon>Fulvivirgaceae</taxon>
        <taxon>Fulvivirga</taxon>
    </lineage>
</organism>
<dbReference type="InterPro" id="IPR037401">
    <property type="entry name" value="SnoaL-like"/>
</dbReference>
<protein>
    <submittedName>
        <fullName evidence="2">Nuclear transport factor 2 family protein</fullName>
    </submittedName>
</protein>
<evidence type="ECO:0000313" key="3">
    <source>
        <dbReference type="Proteomes" id="UP000662783"/>
    </source>
</evidence>
<sequence length="158" mass="18253">MSQESNIQLITKFYEAFQNRDAETMASCYHEDITFEDPVFGELKEQHASNMWRMLLKQGDSELKIRYSNVNASDSVGSCNWEADYHFSKTGRLVKNRIKANFKFKDGLIIDHRDSFSMWKWAQMALGPVGLLLGFTPIIKNKVRAQALKALSQFESQF</sequence>
<dbReference type="RefSeq" id="WP_205721116.1">
    <property type="nucleotide sequence ID" value="NZ_CP070608.1"/>
</dbReference>
<evidence type="ECO:0000313" key="2">
    <source>
        <dbReference type="EMBL" id="QSE96602.1"/>
    </source>
</evidence>
<dbReference type="AlphaFoldDB" id="A0A974WGF1"/>
<dbReference type="Proteomes" id="UP000662783">
    <property type="component" value="Chromosome"/>
</dbReference>
<dbReference type="InterPro" id="IPR032710">
    <property type="entry name" value="NTF2-like_dom_sf"/>
</dbReference>
<accession>A0A974WGF1</accession>
<gene>
    <name evidence="2" type="ORF">JR347_13485</name>
</gene>
<dbReference type="Pfam" id="PF12680">
    <property type="entry name" value="SnoaL_2"/>
    <property type="match status" value="1"/>
</dbReference>
<keyword evidence="3" id="KW-1185">Reference proteome</keyword>
<name>A0A974WGF1_9BACT</name>
<dbReference type="SUPFAM" id="SSF54427">
    <property type="entry name" value="NTF2-like"/>
    <property type="match status" value="1"/>
</dbReference>